<dbReference type="Gene3D" id="3.60.40.10">
    <property type="entry name" value="PPM-type phosphatase domain"/>
    <property type="match status" value="1"/>
</dbReference>
<reference evidence="3" key="1">
    <citation type="submission" date="2018-06" db="EMBL/GenBank/DDBJ databases">
        <authorList>
            <person name="Zhirakovskaya E."/>
        </authorList>
    </citation>
    <scope>NUCLEOTIDE SEQUENCE</scope>
</reference>
<dbReference type="Pfam" id="PF13672">
    <property type="entry name" value="PP2C_2"/>
    <property type="match status" value="1"/>
</dbReference>
<dbReference type="Pfam" id="PF00069">
    <property type="entry name" value="Pkinase"/>
    <property type="match status" value="1"/>
</dbReference>
<dbReference type="GO" id="GO:0005737">
    <property type="term" value="C:cytoplasm"/>
    <property type="evidence" value="ECO:0007669"/>
    <property type="project" value="TreeGrafter"/>
</dbReference>
<dbReference type="SMART" id="SM00332">
    <property type="entry name" value="PP2Cc"/>
    <property type="match status" value="1"/>
</dbReference>
<dbReference type="InterPro" id="IPR001932">
    <property type="entry name" value="PPM-type_phosphatase-like_dom"/>
</dbReference>
<dbReference type="CDD" id="cd00143">
    <property type="entry name" value="PP2Cc"/>
    <property type="match status" value="1"/>
</dbReference>
<accession>A0A3B1A248</accession>
<dbReference type="PROSITE" id="PS50011">
    <property type="entry name" value="PROTEIN_KINASE_DOM"/>
    <property type="match status" value="1"/>
</dbReference>
<gene>
    <name evidence="3" type="ORF">MNBD_GAMMA22-1904</name>
</gene>
<dbReference type="SUPFAM" id="SSF81606">
    <property type="entry name" value="PP2C-like"/>
    <property type="match status" value="1"/>
</dbReference>
<dbReference type="PANTHER" id="PTHR24361">
    <property type="entry name" value="MITOGEN-ACTIVATED KINASE KINASE KINASE"/>
    <property type="match status" value="1"/>
</dbReference>
<dbReference type="SMART" id="SM00331">
    <property type="entry name" value="PP2C_SIG"/>
    <property type="match status" value="1"/>
</dbReference>
<dbReference type="PROSITE" id="PS51746">
    <property type="entry name" value="PPM_2"/>
    <property type="match status" value="1"/>
</dbReference>
<dbReference type="Gene3D" id="1.10.510.10">
    <property type="entry name" value="Transferase(Phosphotransferase) domain 1"/>
    <property type="match status" value="1"/>
</dbReference>
<feature type="domain" description="Protein kinase" evidence="1">
    <location>
        <begin position="267"/>
        <end position="525"/>
    </location>
</feature>
<keyword evidence="3" id="KW-0418">Kinase</keyword>
<keyword evidence="3" id="KW-0808">Transferase</keyword>
<dbReference type="SMART" id="SM00220">
    <property type="entry name" value="S_TKc"/>
    <property type="match status" value="1"/>
</dbReference>
<dbReference type="EMBL" id="UOFS01000041">
    <property type="protein sequence ID" value="VAW99865.1"/>
    <property type="molecule type" value="Genomic_DNA"/>
</dbReference>
<dbReference type="PROSITE" id="PS00108">
    <property type="entry name" value="PROTEIN_KINASE_ST"/>
    <property type="match status" value="1"/>
</dbReference>
<dbReference type="Gene3D" id="3.30.200.20">
    <property type="entry name" value="Phosphorylase Kinase, domain 1"/>
    <property type="match status" value="1"/>
</dbReference>
<feature type="domain" description="PPM-type phosphatase" evidence="2">
    <location>
        <begin position="8"/>
        <end position="234"/>
    </location>
</feature>
<organism evidence="3">
    <name type="scientific">hydrothermal vent metagenome</name>
    <dbReference type="NCBI Taxonomy" id="652676"/>
    <lineage>
        <taxon>unclassified sequences</taxon>
        <taxon>metagenomes</taxon>
        <taxon>ecological metagenomes</taxon>
    </lineage>
</organism>
<protein>
    <submittedName>
        <fullName evidence="3">Serine/threonine protein kinase</fullName>
    </submittedName>
</protein>
<evidence type="ECO:0000313" key="3">
    <source>
        <dbReference type="EMBL" id="VAW99865.1"/>
    </source>
</evidence>
<sequence>MSEQLQIRSDFASKTGKRASNQDYVAIFEGNAGQRNRQGIVHAIADGMGGALGGRQAAESTVRSFIDAYYSLPDTLSIERAAGQALVAINRWIHSQRRNDRQLENMATTFSALILRHRHAHIIHIGDSRIYRLREHQLQQLTTDHSHSHPDMKHVIFRAIGFEEDARFDYLKHSLNLHDRFLLCSDGVSGVLSDKRLQSLLQQGGSPDDCVNHIIDAALQAGSQDNVSGLVLDVVGLPPPDHSELANEFEALPIFALPKAGDTVDGFMLNQQVFEGRYSRLFKARDTIENRDVVLKFPHPRIEDEVSQRQAFIRESWITSHSHSPWVIKMITLAPNRQSRLYSVMPCYHCQTLEQRLLCSPKINLEEGVAISLKLAHAIDSLNRKQIFHRDIKPENIMLPEDGGLKLLDLGVARLPGLEEQIKSGVPGTPSFMAPEMFSGEAGNERTEIYALGVTIYRFFSAGHYPYGEQEAFSRPREKKYIPLSRYRPDLPAWLDQILQTATATDPSLRFSDVIELCYQIEDGLANGAKTRISNQSYLDKNPVKFWQNVSLILAIAFFMALISHAL</sequence>
<evidence type="ECO:0000259" key="1">
    <source>
        <dbReference type="PROSITE" id="PS50011"/>
    </source>
</evidence>
<dbReference type="InterPro" id="IPR000719">
    <property type="entry name" value="Prot_kinase_dom"/>
</dbReference>
<dbReference type="InterPro" id="IPR011009">
    <property type="entry name" value="Kinase-like_dom_sf"/>
</dbReference>
<dbReference type="AlphaFoldDB" id="A0A3B1A248"/>
<dbReference type="InterPro" id="IPR036457">
    <property type="entry name" value="PPM-type-like_dom_sf"/>
</dbReference>
<dbReference type="InterPro" id="IPR053235">
    <property type="entry name" value="Ser_Thr_kinase"/>
</dbReference>
<evidence type="ECO:0000259" key="2">
    <source>
        <dbReference type="PROSITE" id="PS51746"/>
    </source>
</evidence>
<dbReference type="SUPFAM" id="SSF56112">
    <property type="entry name" value="Protein kinase-like (PK-like)"/>
    <property type="match status" value="1"/>
</dbReference>
<proteinExistence type="predicted"/>
<name>A0A3B1A248_9ZZZZ</name>
<dbReference type="InterPro" id="IPR008271">
    <property type="entry name" value="Ser/Thr_kinase_AS"/>
</dbReference>
<dbReference type="GO" id="GO:0005524">
    <property type="term" value="F:ATP binding"/>
    <property type="evidence" value="ECO:0007669"/>
    <property type="project" value="InterPro"/>
</dbReference>
<keyword evidence="3" id="KW-0723">Serine/threonine-protein kinase</keyword>
<dbReference type="GO" id="GO:0004674">
    <property type="term" value="F:protein serine/threonine kinase activity"/>
    <property type="evidence" value="ECO:0007669"/>
    <property type="project" value="UniProtKB-KW"/>
</dbReference>
<dbReference type="CDD" id="cd14014">
    <property type="entry name" value="STKc_PknB_like"/>
    <property type="match status" value="1"/>
</dbReference>